<feature type="domain" description="Helicase-associated" evidence="2">
    <location>
        <begin position="1"/>
        <end position="102"/>
    </location>
</feature>
<accession>A0A7S4RDW9</accession>
<feature type="domain" description="Helicase-associated" evidence="2">
    <location>
        <begin position="127"/>
        <end position="220"/>
    </location>
</feature>
<dbReference type="EMBL" id="HBNS01019989">
    <property type="protein sequence ID" value="CAE4609076.1"/>
    <property type="molecule type" value="Transcribed_RNA"/>
</dbReference>
<dbReference type="InterPro" id="IPR005114">
    <property type="entry name" value="Helicase_assoc"/>
</dbReference>
<evidence type="ECO:0000313" key="3">
    <source>
        <dbReference type="EMBL" id="CAE4609076.1"/>
    </source>
</evidence>
<proteinExistence type="predicted"/>
<dbReference type="Pfam" id="PF03457">
    <property type="entry name" value="HA"/>
    <property type="match status" value="2"/>
</dbReference>
<reference evidence="3" key="1">
    <citation type="submission" date="2021-01" db="EMBL/GenBank/DDBJ databases">
        <authorList>
            <person name="Corre E."/>
            <person name="Pelletier E."/>
            <person name="Niang G."/>
            <person name="Scheremetjew M."/>
            <person name="Finn R."/>
            <person name="Kale V."/>
            <person name="Holt S."/>
            <person name="Cochrane G."/>
            <person name="Meng A."/>
            <person name="Brown T."/>
            <person name="Cohen L."/>
        </authorList>
    </citation>
    <scope>NUCLEOTIDE SEQUENCE</scope>
    <source>
        <strain evidence="3">GSO104</strain>
    </source>
</reference>
<protein>
    <recommendedName>
        <fullName evidence="2">Helicase-associated domain-containing protein</fullName>
    </recommendedName>
</protein>
<organism evidence="3">
    <name type="scientific">Ditylum brightwellii</name>
    <dbReference type="NCBI Taxonomy" id="49249"/>
    <lineage>
        <taxon>Eukaryota</taxon>
        <taxon>Sar</taxon>
        <taxon>Stramenopiles</taxon>
        <taxon>Ochrophyta</taxon>
        <taxon>Bacillariophyta</taxon>
        <taxon>Mediophyceae</taxon>
        <taxon>Lithodesmiophycidae</taxon>
        <taxon>Lithodesmiales</taxon>
        <taxon>Lithodesmiaceae</taxon>
        <taxon>Ditylum</taxon>
    </lineage>
</organism>
<dbReference type="PANTHER" id="PTHR33418">
    <property type="entry name" value="HELICASE-ASSOCIATED"/>
    <property type="match status" value="1"/>
</dbReference>
<dbReference type="PANTHER" id="PTHR33418:SF1">
    <property type="entry name" value="HELICASE-ASSOCIATED DOMAIN-CONTAINING PROTEIN"/>
    <property type="match status" value="1"/>
</dbReference>
<feature type="region of interest" description="Disordered" evidence="1">
    <location>
        <begin position="238"/>
        <end position="264"/>
    </location>
</feature>
<dbReference type="Gene3D" id="6.10.140.530">
    <property type="match status" value="2"/>
</dbReference>
<feature type="compositionally biased region" description="Basic and acidic residues" evidence="1">
    <location>
        <begin position="251"/>
        <end position="264"/>
    </location>
</feature>
<sequence length="295" mass="33841">MFEQLCAYKQEHGNCQVSYLDEELARWVKKQRRELFRLLKEYDELSKSSTASPTTITHQNGKEEENVFCPPLGVITIQGLGPLIPSIKLSLDRIKHLESIGFEWKEEKRKFEKKSGEHQTERYSQREENWNNMLERLCAYKAEFGDCYVPQHYPQDPQLGIWVMSVRQEMVLLLRSCRLISRRTKKANAQIEVVVSHVTSLSIKVGKFTPERLQDLKLVGFEWVGRKSISLKRAKSFEGNGVPSTRLAKKPRTETPTKSGKYDDNDMICHKSSLTLSNPSNSASALISCDGSSRI</sequence>
<name>A0A7S4RDW9_9STRA</name>
<evidence type="ECO:0000259" key="2">
    <source>
        <dbReference type="Pfam" id="PF03457"/>
    </source>
</evidence>
<gene>
    <name evidence="3" type="ORF">DBRI00130_LOCUS15882</name>
</gene>
<evidence type="ECO:0000256" key="1">
    <source>
        <dbReference type="SAM" id="MobiDB-lite"/>
    </source>
</evidence>
<dbReference type="AlphaFoldDB" id="A0A7S4RDW9"/>